<feature type="signal peptide" evidence="1">
    <location>
        <begin position="1"/>
        <end position="20"/>
    </location>
</feature>
<dbReference type="EMBL" id="CP058932">
    <property type="protein sequence ID" value="QLI64203.1"/>
    <property type="molecule type" value="Genomic_DNA"/>
</dbReference>
<dbReference type="GeneID" id="26245074"/>
<sequence length="203" mass="21539">MKILFAQVLIPPLLSATALAAPGNTPDERDNDADGSIVFPGGNGYSGWAICGDQVSKQRFPRLQVPAGAGGGCVRYYRGIDMTGVVTELHFFFRDGFRTACDCAAKCISQPASCNNWVWKHTFMPGDGGRRSCTLYSSPNLPGNVTLDYDEAKSSGFRPLSDANNPQVGGDSPLTFLDDAGTKPDPDGVSGFTAIDQNGGLYC</sequence>
<gene>
    <name evidence="2" type="ORF">G6M90_00g003890</name>
</gene>
<evidence type="ECO:0000256" key="1">
    <source>
        <dbReference type="SAM" id="SignalP"/>
    </source>
</evidence>
<organism evidence="2 3">
    <name type="scientific">Metarhizium brunneum</name>
    <dbReference type="NCBI Taxonomy" id="500148"/>
    <lineage>
        <taxon>Eukaryota</taxon>
        <taxon>Fungi</taxon>
        <taxon>Dikarya</taxon>
        <taxon>Ascomycota</taxon>
        <taxon>Pezizomycotina</taxon>
        <taxon>Sordariomycetes</taxon>
        <taxon>Hypocreomycetidae</taxon>
        <taxon>Hypocreales</taxon>
        <taxon>Clavicipitaceae</taxon>
        <taxon>Metarhizium</taxon>
    </lineage>
</organism>
<evidence type="ECO:0000313" key="3">
    <source>
        <dbReference type="Proteomes" id="UP000510686"/>
    </source>
</evidence>
<evidence type="ECO:0000313" key="2">
    <source>
        <dbReference type="EMBL" id="QLI64203.1"/>
    </source>
</evidence>
<proteinExistence type="predicted"/>
<feature type="chain" id="PRO_5028962630" description="Apple domain-containing protein" evidence="1">
    <location>
        <begin position="21"/>
        <end position="203"/>
    </location>
</feature>
<dbReference type="AlphaFoldDB" id="A0A7D5YWI9"/>
<reference evidence="2 3" key="1">
    <citation type="submission" date="2020-07" db="EMBL/GenBank/DDBJ databases">
        <title>Telomere length de novo assembly of all 7 chromosomes of the fungus, Metarhizium brunneum, using a novel assembly pipeline.</title>
        <authorList>
            <person name="Saud z."/>
            <person name="Kortsinoglou A."/>
            <person name="Kouvelis V.N."/>
            <person name="Butt T.M."/>
        </authorList>
    </citation>
    <scope>NUCLEOTIDE SEQUENCE [LARGE SCALE GENOMIC DNA]</scope>
    <source>
        <strain evidence="2 3">4556</strain>
    </source>
</reference>
<evidence type="ECO:0008006" key="4">
    <source>
        <dbReference type="Google" id="ProtNLM"/>
    </source>
</evidence>
<dbReference type="KEGG" id="mbrn:26245074"/>
<dbReference type="Proteomes" id="UP000510686">
    <property type="component" value="Chromosome 1"/>
</dbReference>
<dbReference type="RefSeq" id="XP_014542043.1">
    <property type="nucleotide sequence ID" value="XM_014686557.1"/>
</dbReference>
<name>A0A7D5YWI9_9HYPO</name>
<keyword evidence="3" id="KW-1185">Reference proteome</keyword>
<accession>A0A7D5YWI9</accession>
<keyword evidence="1" id="KW-0732">Signal</keyword>
<dbReference type="OrthoDB" id="3899536at2759"/>
<protein>
    <recommendedName>
        <fullName evidence="4">Apple domain-containing protein</fullName>
    </recommendedName>
</protein>